<feature type="domain" description="TIL" evidence="3">
    <location>
        <begin position="222"/>
        <end position="274"/>
    </location>
</feature>
<proteinExistence type="inferred from homology"/>
<comment type="similarity">
    <text evidence="1">Belongs to the serine protease inhibitor-like (TIL domain-containing) family.</text>
</comment>
<dbReference type="InterPro" id="IPR002919">
    <property type="entry name" value="TIL_dom"/>
</dbReference>
<evidence type="ECO:0000259" key="3">
    <source>
        <dbReference type="Pfam" id="PF01826"/>
    </source>
</evidence>
<reference evidence="4 5" key="1">
    <citation type="submission" date="2015-09" db="EMBL/GenBank/DDBJ databases">
        <title>Trachymyrmex cornetzi WGS genome.</title>
        <authorList>
            <person name="Nygaard S."/>
            <person name="Hu H."/>
            <person name="Boomsma J."/>
            <person name="Zhang G."/>
        </authorList>
    </citation>
    <scope>NUCLEOTIDE SEQUENCE [LARGE SCALE GENOMIC DNA]</scope>
    <source>
        <strain evidence="4">Tcor2-1</strain>
        <tissue evidence="4">Whole body</tissue>
    </source>
</reference>
<dbReference type="InterPro" id="IPR036084">
    <property type="entry name" value="Ser_inhib-like_sf"/>
</dbReference>
<keyword evidence="5" id="KW-1185">Reference proteome</keyword>
<dbReference type="Proteomes" id="UP000078492">
    <property type="component" value="Unassembled WGS sequence"/>
</dbReference>
<dbReference type="SUPFAM" id="SSF57567">
    <property type="entry name" value="Serine protease inhibitors"/>
    <property type="match status" value="1"/>
</dbReference>
<evidence type="ECO:0000313" key="5">
    <source>
        <dbReference type="Proteomes" id="UP000078492"/>
    </source>
</evidence>
<dbReference type="GO" id="GO:0004867">
    <property type="term" value="F:serine-type endopeptidase inhibitor activity"/>
    <property type="evidence" value="ECO:0007669"/>
    <property type="project" value="UniProtKB-KW"/>
</dbReference>
<keyword evidence="2" id="KW-0722">Serine protease inhibitor</keyword>
<protein>
    <recommendedName>
        <fullName evidence="3">TIL domain-containing protein</fullName>
    </recommendedName>
</protein>
<organism evidence="4 5">
    <name type="scientific">Trachymyrmex cornetzi</name>
    <dbReference type="NCBI Taxonomy" id="471704"/>
    <lineage>
        <taxon>Eukaryota</taxon>
        <taxon>Metazoa</taxon>
        <taxon>Ecdysozoa</taxon>
        <taxon>Arthropoda</taxon>
        <taxon>Hexapoda</taxon>
        <taxon>Insecta</taxon>
        <taxon>Pterygota</taxon>
        <taxon>Neoptera</taxon>
        <taxon>Endopterygota</taxon>
        <taxon>Hymenoptera</taxon>
        <taxon>Apocrita</taxon>
        <taxon>Aculeata</taxon>
        <taxon>Formicoidea</taxon>
        <taxon>Formicidae</taxon>
        <taxon>Myrmicinae</taxon>
        <taxon>Trachymyrmex</taxon>
    </lineage>
</organism>
<sequence length="283" mass="32790">MRHADAKSPTRYSSSATLLKSSPLLPPVSLPILPSLSFFSRHRLGFNYSEPTRISRIGEQNRAEQDLALPGLAGPRGGAGRSDILIISLARLAFFQGSPVRLQSPVACYLSAQYMGDYNDFDFYEDLSTDRSKSFNKEYSIGQDDFYVANDFDDTENQDGTYPSSNYAVFRNNINSFERSPFDKQFNWYKLSEKVYRYTKYRIPGYDYDEFDYMRSRKVQECDDKSIWTHCLCQFTCSKPDEVDCYTPCRSGCECKEEYVFDEKAQRCLLPEECSTEDYNYNY</sequence>
<accession>A0A195DMY6</accession>
<dbReference type="Pfam" id="PF01826">
    <property type="entry name" value="TIL"/>
    <property type="match status" value="1"/>
</dbReference>
<name>A0A195DMY6_9HYME</name>
<dbReference type="AlphaFoldDB" id="A0A195DMY6"/>
<keyword evidence="2" id="KW-0646">Protease inhibitor</keyword>
<dbReference type="Gene3D" id="2.10.25.10">
    <property type="entry name" value="Laminin"/>
    <property type="match status" value="1"/>
</dbReference>
<evidence type="ECO:0000256" key="1">
    <source>
        <dbReference type="ARBA" id="ARBA00007611"/>
    </source>
</evidence>
<gene>
    <name evidence="4" type="ORF">ALC57_13938</name>
</gene>
<dbReference type="EMBL" id="KQ980734">
    <property type="protein sequence ID" value="KYN13864.1"/>
    <property type="molecule type" value="Genomic_DNA"/>
</dbReference>
<evidence type="ECO:0000313" key="4">
    <source>
        <dbReference type="EMBL" id="KYN13864.1"/>
    </source>
</evidence>
<dbReference type="CDD" id="cd19941">
    <property type="entry name" value="TIL"/>
    <property type="match status" value="1"/>
</dbReference>
<evidence type="ECO:0000256" key="2">
    <source>
        <dbReference type="ARBA" id="ARBA00022900"/>
    </source>
</evidence>